<feature type="domain" description="HMA" evidence="22">
    <location>
        <begin position="1"/>
        <end position="67"/>
    </location>
</feature>
<dbReference type="PANTHER" id="PTHR43520:SF8">
    <property type="entry name" value="P-TYPE CU(+) TRANSPORTER"/>
    <property type="match status" value="1"/>
</dbReference>
<dbReference type="PROSITE" id="PS00154">
    <property type="entry name" value="ATPASE_E1_E2"/>
    <property type="match status" value="1"/>
</dbReference>
<evidence type="ECO:0000256" key="13">
    <source>
        <dbReference type="ARBA" id="ARBA00022967"/>
    </source>
</evidence>
<proteinExistence type="inferred from homology"/>
<dbReference type="FunFam" id="3.40.50.1000:FF:000333">
    <property type="entry name" value="Copper-transporting ATPase 2"/>
    <property type="match status" value="1"/>
</dbReference>
<evidence type="ECO:0000259" key="22">
    <source>
        <dbReference type="PROSITE" id="PS50846"/>
    </source>
</evidence>
<dbReference type="GO" id="GO:0140581">
    <property type="term" value="F:P-type monovalent copper transporter activity"/>
    <property type="evidence" value="ECO:0007669"/>
    <property type="project" value="UniProtKB-EC"/>
</dbReference>
<dbReference type="InterPro" id="IPR023214">
    <property type="entry name" value="HAD_sf"/>
</dbReference>
<feature type="transmembrane region" description="Helical" evidence="21">
    <location>
        <begin position="97"/>
        <end position="118"/>
    </location>
</feature>
<keyword evidence="12" id="KW-0460">Magnesium</keyword>
<dbReference type="FunFam" id="2.70.150.10:FF:000002">
    <property type="entry name" value="Copper-transporting ATPase 1, putative"/>
    <property type="match status" value="1"/>
</dbReference>
<feature type="transmembrane region" description="Helical" evidence="21">
    <location>
        <begin position="130"/>
        <end position="148"/>
    </location>
</feature>
<dbReference type="SFLD" id="SFLDS00003">
    <property type="entry name" value="Haloacid_Dehalogenase"/>
    <property type="match status" value="1"/>
</dbReference>
<evidence type="ECO:0000313" key="24">
    <source>
        <dbReference type="Proteomes" id="UP000824201"/>
    </source>
</evidence>
<evidence type="ECO:0000256" key="19">
    <source>
        <dbReference type="ARBA" id="ARBA00033239"/>
    </source>
</evidence>
<feature type="domain" description="HMA" evidence="22">
    <location>
        <begin position="798"/>
        <end position="862"/>
    </location>
</feature>
<dbReference type="InterPro" id="IPR023298">
    <property type="entry name" value="ATPase_P-typ_TM_dom_sf"/>
</dbReference>
<name>A0A9D1EEY3_9FIRM</name>
<dbReference type="InterPro" id="IPR044492">
    <property type="entry name" value="P_typ_ATPase_HD_dom"/>
</dbReference>
<dbReference type="SFLD" id="SFLDG00002">
    <property type="entry name" value="C1.7:_P-type_atpase_like"/>
    <property type="match status" value="1"/>
</dbReference>
<evidence type="ECO:0000313" key="23">
    <source>
        <dbReference type="EMBL" id="HIR88748.1"/>
    </source>
</evidence>
<evidence type="ECO:0000256" key="10">
    <source>
        <dbReference type="ARBA" id="ARBA00022796"/>
    </source>
</evidence>
<evidence type="ECO:0000256" key="11">
    <source>
        <dbReference type="ARBA" id="ARBA00022840"/>
    </source>
</evidence>
<dbReference type="Gene3D" id="2.70.150.10">
    <property type="entry name" value="Calcium-transporting ATPase, cytoplasmic transduction domain A"/>
    <property type="match status" value="1"/>
</dbReference>
<feature type="transmembrane region" description="Helical" evidence="21">
    <location>
        <begin position="207"/>
        <end position="225"/>
    </location>
</feature>
<dbReference type="Pfam" id="PF00122">
    <property type="entry name" value="E1-E2_ATPase"/>
    <property type="match status" value="1"/>
</dbReference>
<dbReference type="InterPro" id="IPR001757">
    <property type="entry name" value="P_typ_ATPase"/>
</dbReference>
<dbReference type="NCBIfam" id="TIGR01525">
    <property type="entry name" value="ATPase-IB_hvy"/>
    <property type="match status" value="1"/>
</dbReference>
<evidence type="ECO:0000256" key="15">
    <source>
        <dbReference type="ARBA" id="ARBA00023008"/>
    </source>
</evidence>
<dbReference type="Gene3D" id="3.30.70.100">
    <property type="match status" value="2"/>
</dbReference>
<keyword evidence="6 21" id="KW-0812">Transmembrane</keyword>
<evidence type="ECO:0000256" key="2">
    <source>
        <dbReference type="ARBA" id="ARBA00006024"/>
    </source>
</evidence>
<keyword evidence="21" id="KW-1003">Cell membrane</keyword>
<dbReference type="GO" id="GO:0055070">
    <property type="term" value="P:copper ion homeostasis"/>
    <property type="evidence" value="ECO:0007669"/>
    <property type="project" value="TreeGrafter"/>
</dbReference>
<dbReference type="SFLD" id="SFLDF00027">
    <property type="entry name" value="p-type_atpase"/>
    <property type="match status" value="1"/>
</dbReference>
<sequence>MKQKFDVTGMTCSACSAHVEKSVRKLDGVVEVNVNLLQNSMSVEYDENKLNDDEIIQAVIDGGYGASVKGKQTTQKAEKDTGTSVIQEQITSMKKRLILSFVFLIPLFYISMGHMMGAPLPGILTGHENSMVFALTQLFLTLPIMYVNRKYYKVGFKTLFHGAPNMDSLIAIGSSAAAIYSIYSIFCMGYYMGHGQMDLAHSHAMDLYFESAGMILTLITLGKYLETRSKGRTSDAITKLMNLAPKTAIVLKNDMEVEVPIEQVAVGDILVVRPGQSIPVDGVLTEGNSSVDEAAITGESIPVEKSVGDTVISATINKSGFFQMRATRVGDDTTLAQIVQLVEEAGSSKAPIAKLADKVSGIFVPVVITIAVVSAVIWLIAGYSFAFALSIGIAVLVISCPCALGLATPTAIMVGTGKGAENGILIKSAESLEIAHEVHTVVLDKTGTVTEGKPVVTDIIAQEGVDPFWLLQAAASIEHASEHPLSDAVTEYAKKSNCSLLEVEQFESITGRGIKGIVKGHWIYAGNAKMMEEMQIPVRNKKLAEQLAEDGKTTLFFAEDKKMLGIIAVADVIKQTSRQAIAEMKKMGLEVVMLTGDNKKTAQAIQKQVGIDRVIAEVMPQDKESEIKKIQQQGKKVAMVGDGINDAPALVRADVGIAIGAGTDVAIDAADIVLMKSDLLDCVSAIQLSKAVIRNIKENLFWAFFYNVIGIPIAAGALYIPFALKLNPMIGAAAMSFSSVFVVSNALRLKRFKPSFRKHSNQEVSCASAISAACPLSPTEYPVNTGSDNQVEKEKNEMKKTMKIEGMMCPHCVARVTDALNKLDGVTAQVSLEDKAAYITVEDGVSDETLTKAVSDAGYTVVSVE</sequence>
<keyword evidence="8" id="KW-0677">Repeat</keyword>
<dbReference type="SUPFAM" id="SSF81653">
    <property type="entry name" value="Calcium ATPase, transduction domain A"/>
    <property type="match status" value="1"/>
</dbReference>
<dbReference type="Pfam" id="PF00702">
    <property type="entry name" value="Hydrolase"/>
    <property type="match status" value="1"/>
</dbReference>
<evidence type="ECO:0000256" key="4">
    <source>
        <dbReference type="ARBA" id="ARBA00015102"/>
    </source>
</evidence>
<evidence type="ECO:0000256" key="7">
    <source>
        <dbReference type="ARBA" id="ARBA00022723"/>
    </source>
</evidence>
<dbReference type="PROSITE" id="PS50846">
    <property type="entry name" value="HMA_2"/>
    <property type="match status" value="2"/>
</dbReference>
<keyword evidence="15" id="KW-0186">Copper</keyword>
<dbReference type="InterPro" id="IPR008250">
    <property type="entry name" value="ATPase_P-typ_transduc_dom_A_sf"/>
</dbReference>
<dbReference type="EMBL" id="DVHN01000088">
    <property type="protein sequence ID" value="HIR88748.1"/>
    <property type="molecule type" value="Genomic_DNA"/>
</dbReference>
<comment type="catalytic activity">
    <reaction evidence="20">
        <text>Cu(+)(in) + ATP + H2O = Cu(+)(out) + ADP + phosphate + H(+)</text>
        <dbReference type="Rhea" id="RHEA:25792"/>
        <dbReference type="ChEBI" id="CHEBI:15377"/>
        <dbReference type="ChEBI" id="CHEBI:15378"/>
        <dbReference type="ChEBI" id="CHEBI:30616"/>
        <dbReference type="ChEBI" id="CHEBI:43474"/>
        <dbReference type="ChEBI" id="CHEBI:49552"/>
        <dbReference type="ChEBI" id="CHEBI:456216"/>
        <dbReference type="EC" id="7.2.2.8"/>
    </reaction>
</comment>
<feature type="transmembrane region" description="Helical" evidence="21">
    <location>
        <begin position="700"/>
        <end position="722"/>
    </location>
</feature>
<dbReference type="InterPro" id="IPR027256">
    <property type="entry name" value="P-typ_ATPase_IB"/>
</dbReference>
<keyword evidence="16" id="KW-0406">Ion transport</keyword>
<evidence type="ECO:0000256" key="21">
    <source>
        <dbReference type="RuleBase" id="RU362081"/>
    </source>
</evidence>
<dbReference type="CDD" id="cd02094">
    <property type="entry name" value="P-type_ATPase_Cu-like"/>
    <property type="match status" value="1"/>
</dbReference>
<evidence type="ECO:0000256" key="5">
    <source>
        <dbReference type="ARBA" id="ARBA00022448"/>
    </source>
</evidence>
<dbReference type="InterPro" id="IPR006121">
    <property type="entry name" value="HMA_dom"/>
</dbReference>
<accession>A0A9D1EEY3</accession>
<evidence type="ECO:0000256" key="14">
    <source>
        <dbReference type="ARBA" id="ARBA00022989"/>
    </source>
</evidence>
<dbReference type="FunFam" id="3.30.70.100:FF:000005">
    <property type="entry name" value="Copper-exporting P-type ATPase A"/>
    <property type="match status" value="1"/>
</dbReference>
<evidence type="ECO:0000256" key="12">
    <source>
        <dbReference type="ARBA" id="ARBA00022842"/>
    </source>
</evidence>
<evidence type="ECO:0000256" key="20">
    <source>
        <dbReference type="ARBA" id="ARBA00049289"/>
    </source>
</evidence>
<comment type="subcellular location">
    <subcellularLocation>
        <location evidence="1">Cell membrane</location>
        <topology evidence="1">Multi-pass membrane protein</topology>
    </subcellularLocation>
</comment>
<reference evidence="23" key="2">
    <citation type="journal article" date="2021" name="PeerJ">
        <title>Extensive microbial diversity within the chicken gut microbiome revealed by metagenomics and culture.</title>
        <authorList>
            <person name="Gilroy R."/>
            <person name="Ravi A."/>
            <person name="Getino M."/>
            <person name="Pursley I."/>
            <person name="Horton D.L."/>
            <person name="Alikhan N.F."/>
            <person name="Baker D."/>
            <person name="Gharbi K."/>
            <person name="Hall N."/>
            <person name="Watson M."/>
            <person name="Adriaenssens E.M."/>
            <person name="Foster-Nyarko E."/>
            <person name="Jarju S."/>
            <person name="Secka A."/>
            <person name="Antonio M."/>
            <person name="Oren A."/>
            <person name="Chaudhuri R.R."/>
            <person name="La Ragione R."/>
            <person name="Hildebrand F."/>
            <person name="Pallen M.J."/>
        </authorList>
    </citation>
    <scope>NUCLEOTIDE SEQUENCE</scope>
    <source>
        <strain evidence="23">ChiW13-3771</strain>
    </source>
</reference>
<evidence type="ECO:0000256" key="8">
    <source>
        <dbReference type="ARBA" id="ARBA00022737"/>
    </source>
</evidence>
<keyword evidence="5" id="KW-0813">Transport</keyword>
<evidence type="ECO:0000256" key="18">
    <source>
        <dbReference type="ARBA" id="ARBA00029719"/>
    </source>
</evidence>
<dbReference type="NCBIfam" id="TIGR01494">
    <property type="entry name" value="ATPase_P-type"/>
    <property type="match status" value="1"/>
</dbReference>
<dbReference type="InterPro" id="IPR018303">
    <property type="entry name" value="ATPase_P-typ_P_site"/>
</dbReference>
<evidence type="ECO:0000256" key="6">
    <source>
        <dbReference type="ARBA" id="ARBA00022692"/>
    </source>
</evidence>
<dbReference type="EC" id="7.2.2.8" evidence="3"/>
<feature type="transmembrane region" description="Helical" evidence="21">
    <location>
        <begin position="169"/>
        <end position="192"/>
    </location>
</feature>
<keyword evidence="17 21" id="KW-0472">Membrane</keyword>
<keyword evidence="14 21" id="KW-1133">Transmembrane helix</keyword>
<dbReference type="NCBIfam" id="TIGR00003">
    <property type="entry name" value="copper ion binding protein"/>
    <property type="match status" value="2"/>
</dbReference>
<dbReference type="GO" id="GO:0005507">
    <property type="term" value="F:copper ion binding"/>
    <property type="evidence" value="ECO:0007669"/>
    <property type="project" value="InterPro"/>
</dbReference>
<keyword evidence="10" id="KW-0187">Copper transport</keyword>
<protein>
    <recommendedName>
        <fullName evidence="4">Copper-exporting P-type ATPase</fullName>
        <ecNumber evidence="3">7.2.2.8</ecNumber>
    </recommendedName>
    <alternativeName>
        <fullName evidence="18">Copper-exporting P-type ATPase A</fullName>
    </alternativeName>
    <alternativeName>
        <fullName evidence="19">Cu(+)-exporting ATPase</fullName>
    </alternativeName>
</protein>
<feature type="transmembrane region" description="Helical" evidence="21">
    <location>
        <begin position="387"/>
        <end position="408"/>
    </location>
</feature>
<evidence type="ECO:0000256" key="16">
    <source>
        <dbReference type="ARBA" id="ARBA00023065"/>
    </source>
</evidence>
<dbReference type="GO" id="GO:0005886">
    <property type="term" value="C:plasma membrane"/>
    <property type="evidence" value="ECO:0007669"/>
    <property type="project" value="UniProtKB-SubCell"/>
</dbReference>
<dbReference type="SUPFAM" id="SSF81665">
    <property type="entry name" value="Calcium ATPase, transmembrane domain M"/>
    <property type="match status" value="1"/>
</dbReference>
<dbReference type="SUPFAM" id="SSF56784">
    <property type="entry name" value="HAD-like"/>
    <property type="match status" value="1"/>
</dbReference>
<dbReference type="Proteomes" id="UP000824201">
    <property type="component" value="Unassembled WGS sequence"/>
</dbReference>
<comment type="similarity">
    <text evidence="2 21">Belongs to the cation transport ATPase (P-type) (TC 3.A.3) family. Type IB subfamily.</text>
</comment>
<dbReference type="InterPro" id="IPR036412">
    <property type="entry name" value="HAD-like_sf"/>
</dbReference>
<dbReference type="GO" id="GO:0043682">
    <property type="term" value="F:P-type divalent copper transporter activity"/>
    <property type="evidence" value="ECO:0007669"/>
    <property type="project" value="TreeGrafter"/>
</dbReference>
<evidence type="ECO:0000256" key="3">
    <source>
        <dbReference type="ARBA" id="ARBA00012517"/>
    </source>
</evidence>
<feature type="transmembrane region" description="Helical" evidence="21">
    <location>
        <begin position="359"/>
        <end position="381"/>
    </location>
</feature>
<evidence type="ECO:0000256" key="17">
    <source>
        <dbReference type="ARBA" id="ARBA00023136"/>
    </source>
</evidence>
<dbReference type="Gene3D" id="3.40.1110.10">
    <property type="entry name" value="Calcium-transporting ATPase, cytoplasmic domain N"/>
    <property type="match status" value="1"/>
</dbReference>
<dbReference type="InterPro" id="IPR006122">
    <property type="entry name" value="HMA_Cu_ion-bd"/>
</dbReference>
<dbReference type="PROSITE" id="PS01047">
    <property type="entry name" value="HMA_1"/>
    <property type="match status" value="2"/>
</dbReference>
<evidence type="ECO:0000256" key="9">
    <source>
        <dbReference type="ARBA" id="ARBA00022741"/>
    </source>
</evidence>
<comment type="caution">
    <text evidence="23">The sequence shown here is derived from an EMBL/GenBank/DDBJ whole genome shotgun (WGS) entry which is preliminary data.</text>
</comment>
<dbReference type="PRINTS" id="PR00943">
    <property type="entry name" value="CUATPASE"/>
</dbReference>
<keyword evidence="11 21" id="KW-0067">ATP-binding</keyword>
<dbReference type="Gene3D" id="3.40.50.1000">
    <property type="entry name" value="HAD superfamily/HAD-like"/>
    <property type="match status" value="1"/>
</dbReference>
<dbReference type="Pfam" id="PF00403">
    <property type="entry name" value="HMA"/>
    <property type="match status" value="2"/>
</dbReference>
<dbReference type="GO" id="GO:0005524">
    <property type="term" value="F:ATP binding"/>
    <property type="evidence" value="ECO:0007669"/>
    <property type="project" value="UniProtKB-UniRule"/>
</dbReference>
<feature type="transmembrane region" description="Helical" evidence="21">
    <location>
        <begin position="728"/>
        <end position="747"/>
    </location>
</feature>
<dbReference type="NCBIfam" id="TIGR01511">
    <property type="entry name" value="ATPase-IB1_Cu"/>
    <property type="match status" value="1"/>
</dbReference>
<dbReference type="PANTHER" id="PTHR43520">
    <property type="entry name" value="ATP7, ISOFORM B"/>
    <property type="match status" value="1"/>
</dbReference>
<gene>
    <name evidence="23" type="ORF">IAC96_07340</name>
</gene>
<dbReference type="PRINTS" id="PR00119">
    <property type="entry name" value="CATATPASE"/>
</dbReference>
<dbReference type="InterPro" id="IPR059000">
    <property type="entry name" value="ATPase_P-type_domA"/>
</dbReference>
<dbReference type="InterPro" id="IPR036163">
    <property type="entry name" value="HMA_dom_sf"/>
</dbReference>
<reference evidence="23" key="1">
    <citation type="submission" date="2020-10" db="EMBL/GenBank/DDBJ databases">
        <authorList>
            <person name="Gilroy R."/>
        </authorList>
    </citation>
    <scope>NUCLEOTIDE SEQUENCE</scope>
    <source>
        <strain evidence="23">ChiW13-3771</strain>
    </source>
</reference>
<dbReference type="InterPro" id="IPR017969">
    <property type="entry name" value="Heavy-metal-associated_CS"/>
</dbReference>
<keyword evidence="9 21" id="KW-0547">Nucleotide-binding</keyword>
<dbReference type="CDD" id="cd00371">
    <property type="entry name" value="HMA"/>
    <property type="match status" value="2"/>
</dbReference>
<keyword evidence="13" id="KW-1278">Translocase</keyword>
<dbReference type="AlphaFoldDB" id="A0A9D1EEY3"/>
<dbReference type="GO" id="GO:0016887">
    <property type="term" value="F:ATP hydrolysis activity"/>
    <property type="evidence" value="ECO:0007669"/>
    <property type="project" value="InterPro"/>
</dbReference>
<dbReference type="SUPFAM" id="SSF55008">
    <property type="entry name" value="HMA, heavy metal-associated domain"/>
    <property type="match status" value="2"/>
</dbReference>
<keyword evidence="7 21" id="KW-0479">Metal-binding</keyword>
<dbReference type="InterPro" id="IPR023299">
    <property type="entry name" value="ATPase_P-typ_cyto_dom_N"/>
</dbReference>
<organism evidence="23 24">
    <name type="scientific">Candidatus Fimimorpha faecalis</name>
    <dbReference type="NCBI Taxonomy" id="2840824"/>
    <lineage>
        <taxon>Bacteria</taxon>
        <taxon>Bacillati</taxon>
        <taxon>Bacillota</taxon>
        <taxon>Clostridia</taxon>
        <taxon>Eubacteriales</taxon>
        <taxon>Candidatus Fimimorpha</taxon>
    </lineage>
</organism>
<evidence type="ECO:0000256" key="1">
    <source>
        <dbReference type="ARBA" id="ARBA00004651"/>
    </source>
</evidence>